<protein>
    <submittedName>
        <fullName evidence="1">Uncharacterized protein</fullName>
    </submittedName>
</protein>
<gene>
    <name evidence="1" type="ORF">GXN76_01860</name>
</gene>
<evidence type="ECO:0000313" key="1">
    <source>
        <dbReference type="EMBL" id="QKG83335.1"/>
    </source>
</evidence>
<name>A0A7D4BG73_9BACL</name>
<keyword evidence="2" id="KW-1185">Reference proteome</keyword>
<dbReference type="KEGG" id="kpul:GXN76_01860"/>
<dbReference type="Proteomes" id="UP000503088">
    <property type="component" value="Chromosome"/>
</dbReference>
<proteinExistence type="predicted"/>
<organism evidence="1 2">
    <name type="scientific">Kroppenstedtia pulmonis</name>
    <dbReference type="NCBI Taxonomy" id="1380685"/>
    <lineage>
        <taxon>Bacteria</taxon>
        <taxon>Bacillati</taxon>
        <taxon>Bacillota</taxon>
        <taxon>Bacilli</taxon>
        <taxon>Bacillales</taxon>
        <taxon>Thermoactinomycetaceae</taxon>
        <taxon>Kroppenstedtia</taxon>
    </lineage>
</organism>
<dbReference type="EMBL" id="CP048104">
    <property type="protein sequence ID" value="QKG83335.1"/>
    <property type="molecule type" value="Genomic_DNA"/>
</dbReference>
<evidence type="ECO:0000313" key="2">
    <source>
        <dbReference type="Proteomes" id="UP000503088"/>
    </source>
</evidence>
<sequence>MKCRDSILKNKEVDFNWRHQVLKSVHQMIHTFYCLPVKARSCKNLLAIIQRCWDKNTDRFFSPVHYYMTLAQVTDHLLYLLSGQDIESSHGTLKECISSWIPGLNLELTAYYQLVEWRNTSYKVTKFVVDEHAEALQALQYTHLLVSFQFYGRIPEEIEIRVLLTGKRICFYPKEVDLSAAVDYLYLLMESLRKPLGSIPQIAIQ</sequence>
<accession>A0A7D4BG73</accession>
<reference evidence="1 2" key="1">
    <citation type="submission" date="2020-01" db="EMBL/GenBank/DDBJ databases">
        <authorList>
            <person name="Gulvik C.A."/>
            <person name="Batra D.G."/>
        </authorList>
    </citation>
    <scope>NUCLEOTIDE SEQUENCE [LARGE SCALE GENOMIC DNA]</scope>
    <source>
        <strain evidence="1 2">W9323</strain>
    </source>
</reference>
<dbReference type="RefSeq" id="WP_173219890.1">
    <property type="nucleotide sequence ID" value="NZ_CP048104.1"/>
</dbReference>
<dbReference type="AlphaFoldDB" id="A0A7D4BG73"/>